<protein>
    <recommendedName>
        <fullName evidence="1">Fibrinogen C-terminal domain-containing protein</fullName>
    </recommendedName>
</protein>
<proteinExistence type="predicted"/>
<reference evidence="2" key="1">
    <citation type="journal article" date="2023" name="G3 (Bethesda)">
        <title>A reference genome for the long-term kleptoplast-retaining sea slug Elysia crispata morphotype clarki.</title>
        <authorList>
            <person name="Eastman K.E."/>
            <person name="Pendleton A.L."/>
            <person name="Shaikh M.A."/>
            <person name="Suttiyut T."/>
            <person name="Ogas R."/>
            <person name="Tomko P."/>
            <person name="Gavelis G."/>
            <person name="Widhalm J.R."/>
            <person name="Wisecaver J.H."/>
        </authorList>
    </citation>
    <scope>NUCLEOTIDE SEQUENCE</scope>
    <source>
        <strain evidence="2">ECLA1</strain>
    </source>
</reference>
<evidence type="ECO:0000313" key="2">
    <source>
        <dbReference type="EMBL" id="KAK3769287.1"/>
    </source>
</evidence>
<dbReference type="SMART" id="SM00186">
    <property type="entry name" value="FBG"/>
    <property type="match status" value="1"/>
</dbReference>
<accession>A0AAE0ZJ00</accession>
<comment type="caution">
    <text evidence="2">The sequence shown here is derived from an EMBL/GenBank/DDBJ whole genome shotgun (WGS) entry which is preliminary data.</text>
</comment>
<dbReference type="AlphaFoldDB" id="A0AAE0ZJ00"/>
<feature type="domain" description="Fibrinogen C-terminal" evidence="1">
    <location>
        <begin position="1"/>
        <end position="207"/>
    </location>
</feature>
<dbReference type="PANTHER" id="PTHR19143">
    <property type="entry name" value="FIBRINOGEN/TENASCIN/ANGIOPOEITIN"/>
    <property type="match status" value="1"/>
</dbReference>
<keyword evidence="3" id="KW-1185">Reference proteome</keyword>
<dbReference type="InterPro" id="IPR036056">
    <property type="entry name" value="Fibrinogen-like_C"/>
</dbReference>
<evidence type="ECO:0000259" key="1">
    <source>
        <dbReference type="PROSITE" id="PS51406"/>
    </source>
</evidence>
<dbReference type="Pfam" id="PF00147">
    <property type="entry name" value="Fibrinogen_C"/>
    <property type="match status" value="1"/>
</dbReference>
<dbReference type="InterPro" id="IPR002181">
    <property type="entry name" value="Fibrinogen_a/b/g_C_dom"/>
</dbReference>
<dbReference type="InterPro" id="IPR050373">
    <property type="entry name" value="Fibrinogen_C-term_domain"/>
</dbReference>
<dbReference type="InterPro" id="IPR014716">
    <property type="entry name" value="Fibrinogen_a/b/g_C_1"/>
</dbReference>
<gene>
    <name evidence="2" type="ORF">RRG08_026831</name>
</gene>
<dbReference type="Proteomes" id="UP001283361">
    <property type="component" value="Unassembled WGS sequence"/>
</dbReference>
<name>A0AAE0ZJ00_9GAST</name>
<dbReference type="EMBL" id="JAWDGP010003948">
    <property type="protein sequence ID" value="KAK3769287.1"/>
    <property type="molecule type" value="Genomic_DNA"/>
</dbReference>
<dbReference type="SUPFAM" id="SSF56496">
    <property type="entry name" value="Fibrinogen C-terminal domain-like"/>
    <property type="match status" value="1"/>
</dbReference>
<sequence>MQPVCFRGMKNTTQEQFIIYTDEDLGKQILCDAHTDGGGWIIIQRQIKGDENFTRDWQSYKDGFGTLENDGDFWLGNEAVHTLTNLGPHELRVEIRSGGKDYVALYKNFKLESESNNYRIRLGAVSSDIDDGTNGLSYANGMFFTTFDRDNDEVSWANCAIWNESGWWFKDCHRARLNAPLKDGKVFWFNGTEWMAVTRTEMKIRLM</sequence>
<evidence type="ECO:0000313" key="3">
    <source>
        <dbReference type="Proteomes" id="UP001283361"/>
    </source>
</evidence>
<dbReference type="Gene3D" id="3.90.215.10">
    <property type="entry name" value="Gamma Fibrinogen, chain A, domain 1"/>
    <property type="match status" value="1"/>
</dbReference>
<dbReference type="PANTHER" id="PTHR19143:SF327">
    <property type="entry name" value="FI21813P1-RELATED"/>
    <property type="match status" value="1"/>
</dbReference>
<organism evidence="2 3">
    <name type="scientific">Elysia crispata</name>
    <name type="common">lettuce slug</name>
    <dbReference type="NCBI Taxonomy" id="231223"/>
    <lineage>
        <taxon>Eukaryota</taxon>
        <taxon>Metazoa</taxon>
        <taxon>Spiralia</taxon>
        <taxon>Lophotrochozoa</taxon>
        <taxon>Mollusca</taxon>
        <taxon>Gastropoda</taxon>
        <taxon>Heterobranchia</taxon>
        <taxon>Euthyneura</taxon>
        <taxon>Panpulmonata</taxon>
        <taxon>Sacoglossa</taxon>
        <taxon>Placobranchoidea</taxon>
        <taxon>Plakobranchidae</taxon>
        <taxon>Elysia</taxon>
    </lineage>
</organism>
<dbReference type="GO" id="GO:0005615">
    <property type="term" value="C:extracellular space"/>
    <property type="evidence" value="ECO:0007669"/>
    <property type="project" value="TreeGrafter"/>
</dbReference>
<dbReference type="PROSITE" id="PS51406">
    <property type="entry name" value="FIBRINOGEN_C_2"/>
    <property type="match status" value="1"/>
</dbReference>